<proteinExistence type="predicted"/>
<accession>A0A0D0JVN0</accession>
<dbReference type="InterPro" id="IPR042095">
    <property type="entry name" value="SUMF_sf"/>
</dbReference>
<dbReference type="SUPFAM" id="SSF56436">
    <property type="entry name" value="C-type lectin-like"/>
    <property type="match status" value="1"/>
</dbReference>
<dbReference type="Proteomes" id="UP000032067">
    <property type="component" value="Unassembled WGS sequence"/>
</dbReference>
<evidence type="ECO:0000313" key="3">
    <source>
        <dbReference type="Proteomes" id="UP000032067"/>
    </source>
</evidence>
<comment type="caution">
    <text evidence="2">The sequence shown here is derived from an EMBL/GenBank/DDBJ whole genome shotgun (WGS) entry which is preliminary data.</text>
</comment>
<protein>
    <recommendedName>
        <fullName evidence="1">Sulfatase-modifying factor enzyme-like domain-containing protein</fullName>
    </recommendedName>
</protein>
<dbReference type="InterPro" id="IPR051043">
    <property type="entry name" value="Sulfatase_Mod_Factor_Kinase"/>
</dbReference>
<evidence type="ECO:0000259" key="1">
    <source>
        <dbReference type="Pfam" id="PF03781"/>
    </source>
</evidence>
<dbReference type="Pfam" id="PF03781">
    <property type="entry name" value="FGE-sulfatase"/>
    <property type="match status" value="1"/>
</dbReference>
<dbReference type="OrthoDB" id="9768004at2"/>
<sequence length="433" mass="48240">MSSSPSPSAPFGAANLPHSIDSPDMCRAGRDLLSLALIDARNHTLHLLTLYEEALGSEALAVPPVPEDEGVVPPVWLAGHIGWFAEWWIGRNTQRAFGADCPVRPTRLAAIEPSADDWWNPAQSSPGRRWSTDLPYLGQTKAYLLETLESTLELLEHAAETDAGLYFYRLALFHEDLRGEQFVVMAQTLGLPLGIEQAPIAVTREPLLVPATRWELGLPESGFAFAQERAAHRVDVPEFEIDAQPVTWNQYIEFVDDGGYDREELWHADGWRWLAAQVEGRRGPRHVEQIGAARNGTGGSVLQHRFGVTVRAAGHHSAVHLNWWEADAWARWAGRRIATEVEWEIAAHTASRRGFRWADVHEWTAGTLQPWPGFRADPWSAGGEFDPVAAFGRARVLRGASFATRARLRSPRRRSFALPGRDDGFFGFRTCAL</sequence>
<organism evidence="2 3">
    <name type="scientific">Variovorax paradoxus</name>
    <dbReference type="NCBI Taxonomy" id="34073"/>
    <lineage>
        <taxon>Bacteria</taxon>
        <taxon>Pseudomonadati</taxon>
        <taxon>Pseudomonadota</taxon>
        <taxon>Betaproteobacteria</taxon>
        <taxon>Burkholderiales</taxon>
        <taxon>Comamonadaceae</taxon>
        <taxon>Variovorax</taxon>
    </lineage>
</organism>
<feature type="domain" description="Sulfatase-modifying factor enzyme-like" evidence="1">
    <location>
        <begin position="207"/>
        <end position="355"/>
    </location>
</feature>
<dbReference type="InterPro" id="IPR016187">
    <property type="entry name" value="CTDL_fold"/>
</dbReference>
<dbReference type="PANTHER" id="PTHR23150:SF36">
    <property type="entry name" value="HERCYNINE OXYGENASE"/>
    <property type="match status" value="1"/>
</dbReference>
<dbReference type="EMBL" id="JXQQ01000119">
    <property type="protein sequence ID" value="KIQ17737.1"/>
    <property type="molecule type" value="Genomic_DNA"/>
</dbReference>
<name>A0A0D0JVN0_VARPD</name>
<dbReference type="RefSeq" id="WP_042582431.1">
    <property type="nucleotide sequence ID" value="NZ_JXQQ01000119.1"/>
</dbReference>
<dbReference type="InterPro" id="IPR005532">
    <property type="entry name" value="SUMF_dom"/>
</dbReference>
<dbReference type="Gene3D" id="3.90.1580.10">
    <property type="entry name" value="paralog of FGE (formylglycine-generating enzyme)"/>
    <property type="match status" value="1"/>
</dbReference>
<gene>
    <name evidence="2" type="ORF">RT97_29570</name>
</gene>
<dbReference type="PANTHER" id="PTHR23150">
    <property type="entry name" value="SULFATASE MODIFYING FACTOR 1, 2"/>
    <property type="match status" value="1"/>
</dbReference>
<dbReference type="AlphaFoldDB" id="A0A0D0JVN0"/>
<evidence type="ECO:0000313" key="2">
    <source>
        <dbReference type="EMBL" id="KIQ17737.1"/>
    </source>
</evidence>
<reference evidence="2 3" key="1">
    <citation type="submission" date="2014-12" db="EMBL/GenBank/DDBJ databases">
        <title>16Stimator: statistical estimation of ribosomal gene copy numbers from draft genome assemblies.</title>
        <authorList>
            <person name="Perisin M.A."/>
            <person name="Vetter M."/>
            <person name="Gilbert J.A."/>
            <person name="Bergelson J."/>
        </authorList>
    </citation>
    <scope>NUCLEOTIDE SEQUENCE [LARGE SCALE GENOMIC DNA]</scope>
    <source>
        <strain evidence="2 3">MEDvA23</strain>
    </source>
</reference>